<protein>
    <recommendedName>
        <fullName evidence="14">PABP</fullName>
    </recommendedName>
</protein>
<evidence type="ECO:0000256" key="8">
    <source>
        <dbReference type="ARBA" id="ARBA00054110"/>
    </source>
</evidence>
<dbReference type="CDD" id="cd12380">
    <property type="entry name" value="RRM3_I_PABPs"/>
    <property type="match status" value="1"/>
</dbReference>
<gene>
    <name evidence="12" type="ORF">MIMGU_mgv1a023047mg</name>
</gene>
<evidence type="ECO:0000313" key="12">
    <source>
        <dbReference type="EMBL" id="EYU42686.1"/>
    </source>
</evidence>
<evidence type="ECO:0000256" key="6">
    <source>
        <dbReference type="ARBA" id="ARBA00022884"/>
    </source>
</evidence>
<dbReference type="FunFam" id="3.30.70.330:FF:000651">
    <property type="entry name" value="Poly(A) binding protein cytoplasmic 1 like"/>
    <property type="match status" value="2"/>
</dbReference>
<dbReference type="GO" id="GO:0003730">
    <property type="term" value="F:mRNA 3'-UTR binding"/>
    <property type="evidence" value="ECO:0000318"/>
    <property type="project" value="GO_Central"/>
</dbReference>
<evidence type="ECO:0000256" key="9">
    <source>
        <dbReference type="PROSITE-ProRule" id="PRU00176"/>
    </source>
</evidence>
<keyword evidence="5" id="KW-0677">Repeat</keyword>
<dbReference type="InterPro" id="IPR002004">
    <property type="entry name" value="PABP_HYD_C"/>
</dbReference>
<evidence type="ECO:0008006" key="14">
    <source>
        <dbReference type="Google" id="ProtNLM"/>
    </source>
</evidence>
<dbReference type="InterPro" id="IPR050502">
    <property type="entry name" value="Euk_RNA-bind_prot"/>
</dbReference>
<keyword evidence="13" id="KW-1185">Reference proteome</keyword>
<dbReference type="Pfam" id="PF00658">
    <property type="entry name" value="MLLE"/>
    <property type="match status" value="1"/>
</dbReference>
<dbReference type="Gene3D" id="3.30.70.330">
    <property type="match status" value="4"/>
</dbReference>
<evidence type="ECO:0000256" key="3">
    <source>
        <dbReference type="ARBA" id="ARBA00008557"/>
    </source>
</evidence>
<feature type="domain" description="RRM" evidence="10">
    <location>
        <begin position="292"/>
        <end position="369"/>
    </location>
</feature>
<dbReference type="FunFam" id="3.30.70.330:FF:000239">
    <property type="entry name" value="Polyadenylate-binding protein"/>
    <property type="match status" value="1"/>
</dbReference>
<feature type="domain" description="RRM" evidence="10">
    <location>
        <begin position="197"/>
        <end position="274"/>
    </location>
</feature>
<dbReference type="PANTHER" id="PTHR48025">
    <property type="entry name" value="OS02G0815200 PROTEIN"/>
    <property type="match status" value="1"/>
</dbReference>
<dbReference type="SMART" id="SM00360">
    <property type="entry name" value="RRM"/>
    <property type="match status" value="4"/>
</dbReference>
<dbReference type="STRING" id="4155.A0A022RRQ7"/>
<dbReference type="eggNOG" id="KOG0123">
    <property type="taxonomic scope" value="Eukaryota"/>
</dbReference>
<evidence type="ECO:0000256" key="4">
    <source>
        <dbReference type="ARBA" id="ARBA00022490"/>
    </source>
</evidence>
<dbReference type="OMA" id="WISSSHH"/>
<dbReference type="InterPro" id="IPR035979">
    <property type="entry name" value="RBD_domain_sf"/>
</dbReference>
<evidence type="ECO:0000313" key="13">
    <source>
        <dbReference type="Proteomes" id="UP000030748"/>
    </source>
</evidence>
<dbReference type="Proteomes" id="UP000030748">
    <property type="component" value="Unassembled WGS sequence"/>
</dbReference>
<accession>A0A022RRQ7</accession>
<evidence type="ECO:0000256" key="2">
    <source>
        <dbReference type="ARBA" id="ARBA00004496"/>
    </source>
</evidence>
<feature type="domain" description="RRM" evidence="10">
    <location>
        <begin position="106"/>
        <end position="183"/>
    </location>
</feature>
<dbReference type="PANTHER" id="PTHR48025:SF1">
    <property type="entry name" value="RRM DOMAIN-CONTAINING PROTEIN"/>
    <property type="match status" value="1"/>
</dbReference>
<dbReference type="InterPro" id="IPR012677">
    <property type="entry name" value="Nucleotide-bd_a/b_plait_sf"/>
</dbReference>
<name>A0A022RRQ7_ERYGU</name>
<dbReference type="GO" id="GO:0008266">
    <property type="term" value="F:poly(U) RNA binding"/>
    <property type="evidence" value="ECO:0000318"/>
    <property type="project" value="GO_Central"/>
</dbReference>
<keyword evidence="6 9" id="KW-0694">RNA-binding</keyword>
<evidence type="ECO:0000256" key="7">
    <source>
        <dbReference type="ARBA" id="ARBA00023242"/>
    </source>
</evidence>
<dbReference type="InterPro" id="IPR003954">
    <property type="entry name" value="RRM_euk-type"/>
</dbReference>
<dbReference type="PROSITE" id="PS51309">
    <property type="entry name" value="PABC"/>
    <property type="match status" value="1"/>
</dbReference>
<dbReference type="GO" id="GO:0005829">
    <property type="term" value="C:cytosol"/>
    <property type="evidence" value="ECO:0000318"/>
    <property type="project" value="GO_Central"/>
</dbReference>
<evidence type="ECO:0000256" key="5">
    <source>
        <dbReference type="ARBA" id="ARBA00022737"/>
    </source>
</evidence>
<dbReference type="InterPro" id="IPR000504">
    <property type="entry name" value="RRM_dom"/>
</dbReference>
<evidence type="ECO:0000259" key="10">
    <source>
        <dbReference type="PROSITE" id="PS50102"/>
    </source>
</evidence>
<dbReference type="OrthoDB" id="19742at2759"/>
<keyword evidence="4" id="KW-0963">Cytoplasm</keyword>
<dbReference type="EMBL" id="KI630281">
    <property type="protein sequence ID" value="EYU42686.1"/>
    <property type="molecule type" value="Genomic_DNA"/>
</dbReference>
<organism evidence="12 13">
    <name type="scientific">Erythranthe guttata</name>
    <name type="common">Yellow monkey flower</name>
    <name type="synonym">Mimulus guttatus</name>
    <dbReference type="NCBI Taxonomy" id="4155"/>
    <lineage>
        <taxon>Eukaryota</taxon>
        <taxon>Viridiplantae</taxon>
        <taxon>Streptophyta</taxon>
        <taxon>Embryophyta</taxon>
        <taxon>Tracheophyta</taxon>
        <taxon>Spermatophyta</taxon>
        <taxon>Magnoliopsida</taxon>
        <taxon>eudicotyledons</taxon>
        <taxon>Gunneridae</taxon>
        <taxon>Pentapetalae</taxon>
        <taxon>asterids</taxon>
        <taxon>lamiids</taxon>
        <taxon>Lamiales</taxon>
        <taxon>Phrymaceae</taxon>
        <taxon>Erythranthe</taxon>
    </lineage>
</organism>
<reference evidence="12 13" key="1">
    <citation type="journal article" date="2013" name="Proc. Natl. Acad. Sci. U.S.A.">
        <title>Fine-scale variation in meiotic recombination in Mimulus inferred from population shotgun sequencing.</title>
        <authorList>
            <person name="Hellsten U."/>
            <person name="Wright K.M."/>
            <person name="Jenkins J."/>
            <person name="Shu S."/>
            <person name="Yuan Y."/>
            <person name="Wessler S.R."/>
            <person name="Schmutz J."/>
            <person name="Willis J.H."/>
            <person name="Rokhsar D.S."/>
        </authorList>
    </citation>
    <scope>NUCLEOTIDE SEQUENCE [LARGE SCALE GENOMIC DNA]</scope>
    <source>
        <strain evidence="13">cv. DUN x IM62</strain>
    </source>
</reference>
<dbReference type="PROSITE" id="PS50102">
    <property type="entry name" value="RRM"/>
    <property type="match status" value="4"/>
</dbReference>
<dbReference type="Gene3D" id="1.10.1900.10">
    <property type="entry name" value="c-terminal domain of poly(a) binding protein"/>
    <property type="match status" value="1"/>
</dbReference>
<dbReference type="InterPro" id="IPR036053">
    <property type="entry name" value="PABP-dom"/>
</dbReference>
<sequence length="577" mass="64389">MAAESSNSSSDSVTETTTTALHIGNLDTSVTEEELLRLFEQIGEVDSVKICMDDHHSSLGYGYVNFKFSAHAAKAIEELNFTLLKERRIRVSYSNRDTRSRKTGAGNVFVKNLDEKVDDEILHSVFSQFGTIVSAKVETDKSGKSRGYGFVQYTTEKSARLAVDDLNGALINEQNIYVAPFMSKEERDQATDKSKFTNVFVKNLSESTNEEDLKTAFGEYGPITSLVLIQDDDGKSKCFGFVNFENFEDAAKSVQGLNGKVFDDKEWYVGRAQKKWERERELKLQKSKSPASNLYVKNLDDRINEEMLKLLFSPIGCVKSCKLMCDERGISKGCGFVTFSNNQEASNAISKMNGKMVHGKPIYVAIAEKKDDRKTRLQSLFNSPRAISPTFSPPPMTPFVRQNIVNGYAPPAIHPLAMARFGYSQQLIPCLRPFATTYPFANGLSNITRPAGGHSGFNYMQPKQFRAPMMNHPQMLFRGNMNQFVVPNTEVCTPRGSGNWASSLSNSSPNTQRKMLGEKLLPLVKELEHEMASKVTSMILDMDHTEILHLIESPQSLEAKVAEAMRLLTKPNSTTGV</sequence>
<dbReference type="KEGG" id="egt:105952099"/>
<keyword evidence="7" id="KW-0539">Nucleus</keyword>
<dbReference type="SMART" id="SM00517">
    <property type="entry name" value="PolyA"/>
    <property type="match status" value="1"/>
</dbReference>
<comment type="subcellular location">
    <subcellularLocation>
        <location evidence="2">Cytoplasm</location>
    </subcellularLocation>
    <subcellularLocation>
        <location evidence="1">Nucleus</location>
    </subcellularLocation>
</comment>
<dbReference type="GO" id="GO:0008143">
    <property type="term" value="F:poly(A) binding"/>
    <property type="evidence" value="ECO:0000318"/>
    <property type="project" value="GO_Central"/>
</dbReference>
<dbReference type="AlphaFoldDB" id="A0A022RRQ7"/>
<proteinExistence type="inferred from homology"/>
<dbReference type="SUPFAM" id="SSF54928">
    <property type="entry name" value="RNA-binding domain, RBD"/>
    <property type="match status" value="3"/>
</dbReference>
<evidence type="ECO:0000256" key="1">
    <source>
        <dbReference type="ARBA" id="ARBA00004123"/>
    </source>
</evidence>
<feature type="domain" description="RRM" evidence="10">
    <location>
        <begin position="19"/>
        <end position="96"/>
    </location>
</feature>
<comment type="function">
    <text evidence="8">Binds the poly(A) tail of mRNA. Appears to be an important mediator of the multiple roles of the poly(A) tail in mRNA biogenesis, stability and translation.</text>
</comment>
<comment type="similarity">
    <text evidence="3">Belongs to the polyadenylate-binding protein type-1 family.</text>
</comment>
<dbReference type="SMART" id="SM00361">
    <property type="entry name" value="RRM_1"/>
    <property type="match status" value="4"/>
</dbReference>
<dbReference type="SUPFAM" id="SSF63570">
    <property type="entry name" value="PABC (PABP) domain"/>
    <property type="match status" value="1"/>
</dbReference>
<evidence type="ECO:0000259" key="11">
    <source>
        <dbReference type="PROSITE" id="PS51309"/>
    </source>
</evidence>
<dbReference type="Pfam" id="PF00076">
    <property type="entry name" value="RRM_1"/>
    <property type="match status" value="4"/>
</dbReference>
<dbReference type="GO" id="GO:1990904">
    <property type="term" value="C:ribonucleoprotein complex"/>
    <property type="evidence" value="ECO:0000318"/>
    <property type="project" value="GO_Central"/>
</dbReference>
<dbReference type="GO" id="GO:0005634">
    <property type="term" value="C:nucleus"/>
    <property type="evidence" value="ECO:0000318"/>
    <property type="project" value="GO_Central"/>
</dbReference>
<dbReference type="PhylomeDB" id="A0A022RRQ7"/>
<feature type="domain" description="PABC" evidence="11">
    <location>
        <begin position="496"/>
        <end position="573"/>
    </location>
</feature>